<reference evidence="1 2" key="1">
    <citation type="submission" date="2019-12" db="EMBL/GenBank/DDBJ databases">
        <title>Genome sequencing and assembly of endphytes of Porphyra tenera.</title>
        <authorList>
            <person name="Park J.M."/>
            <person name="Shin R."/>
            <person name="Jo S.H."/>
        </authorList>
    </citation>
    <scope>NUCLEOTIDE SEQUENCE [LARGE SCALE GENOMIC DNA]</scope>
    <source>
        <strain evidence="1 2">GPM3</strain>
    </source>
</reference>
<evidence type="ECO:0000313" key="1">
    <source>
        <dbReference type="EMBL" id="QKS24615.1"/>
    </source>
</evidence>
<protein>
    <submittedName>
        <fullName evidence="1">Uncharacterized protein</fullName>
    </submittedName>
</protein>
<proteinExistence type="predicted"/>
<accession>A0AAP9NM19</accession>
<name>A0AAP9NM19_9GAMM</name>
<evidence type="ECO:0000313" key="2">
    <source>
        <dbReference type="Proteomes" id="UP000509761"/>
    </source>
</evidence>
<dbReference type="AlphaFoldDB" id="A0AAP9NM19"/>
<organism evidence="1 2">
    <name type="scientific">Vreelandella titanicae</name>
    <dbReference type="NCBI Taxonomy" id="664683"/>
    <lineage>
        <taxon>Bacteria</taxon>
        <taxon>Pseudomonadati</taxon>
        <taxon>Pseudomonadota</taxon>
        <taxon>Gammaproteobacteria</taxon>
        <taxon>Oceanospirillales</taxon>
        <taxon>Halomonadaceae</taxon>
        <taxon>Vreelandella</taxon>
    </lineage>
</organism>
<dbReference type="Proteomes" id="UP000509761">
    <property type="component" value="Chromosome"/>
</dbReference>
<dbReference type="RefSeq" id="WP_174788226.1">
    <property type="nucleotide sequence ID" value="NZ_CP054580.1"/>
</dbReference>
<dbReference type="EMBL" id="CP054580">
    <property type="protein sequence ID" value="QKS24615.1"/>
    <property type="molecule type" value="Genomic_DNA"/>
</dbReference>
<keyword evidence="2" id="KW-1185">Reference proteome</keyword>
<sequence>MNNNLQRRHIRMPDGMYSTLDDLVAENKTSQSVLLAALILNANKNDLDIQQFIVDYLKEYPLTKI</sequence>
<gene>
    <name evidence="1" type="ORF">FX987_02397</name>
</gene>